<evidence type="ECO:0008006" key="4">
    <source>
        <dbReference type="Google" id="ProtNLM"/>
    </source>
</evidence>
<sequence length="199" mass="22199">MLKRFWLLGLLTVMGVTMLLAGYRGGAGEIFRSLDGASRQQPAALSPDKQTAASDHPQPAAGSSVKQDRPPAGQAVQVERQESDSSFFVEYRLERERNRGQQIEIAREIINNQNADPEIRKKAQEQLYNISNQLQKELETESLIRAKGYRDAVVFLEGKTVTVVIQADRLNQEDAIKITDLVSRSTQVNPQNIVIIPKA</sequence>
<reference evidence="2 3" key="1">
    <citation type="journal article" date="2013" name="Genome Announc.">
        <title>Genome Sequence of the Sulfate-Reducing Bacterium Desulfotomaculum hydrothermale Lam5(T).</title>
        <authorList>
            <person name="Amin O."/>
            <person name="Fardeau M.L."/>
            <person name="Valette O."/>
            <person name="Hirschler-Rea A."/>
            <person name="Barbe V."/>
            <person name="Medigue C."/>
            <person name="Vacherie B."/>
            <person name="Ollivier B."/>
            <person name="Bertin P.N."/>
            <person name="Dolla A."/>
        </authorList>
    </citation>
    <scope>NUCLEOTIDE SEQUENCE [LARGE SCALE GENOMIC DNA]</scope>
    <source>
        <strain evidence="3">Lam5 / DSM 18033</strain>
    </source>
</reference>
<evidence type="ECO:0000256" key="1">
    <source>
        <dbReference type="SAM" id="MobiDB-lite"/>
    </source>
</evidence>
<dbReference type="Gene3D" id="1.10.287.4300">
    <property type="entry name" value="Stage III sporulation protein AH-like"/>
    <property type="match status" value="1"/>
</dbReference>
<evidence type="ECO:0000313" key="2">
    <source>
        <dbReference type="EMBL" id="CCO08912.1"/>
    </source>
</evidence>
<organism evidence="2 3">
    <name type="scientific">Desulforamulus hydrothermalis Lam5 = DSM 18033</name>
    <dbReference type="NCBI Taxonomy" id="1121428"/>
    <lineage>
        <taxon>Bacteria</taxon>
        <taxon>Bacillati</taxon>
        <taxon>Bacillota</taxon>
        <taxon>Clostridia</taxon>
        <taxon>Eubacteriales</taxon>
        <taxon>Peptococcaceae</taxon>
        <taxon>Desulforamulus</taxon>
    </lineage>
</organism>
<feature type="compositionally biased region" description="Polar residues" evidence="1">
    <location>
        <begin position="38"/>
        <end position="53"/>
    </location>
</feature>
<proteinExistence type="predicted"/>
<dbReference type="Pfam" id="PF12685">
    <property type="entry name" value="SpoIIIAH"/>
    <property type="match status" value="1"/>
</dbReference>
<dbReference type="OrthoDB" id="1680784at2"/>
<keyword evidence="3" id="KW-1185">Reference proteome</keyword>
<name>K8E096_9FIRM</name>
<dbReference type="Proteomes" id="UP000009315">
    <property type="component" value="Unassembled WGS sequence"/>
</dbReference>
<feature type="region of interest" description="Disordered" evidence="1">
    <location>
        <begin position="38"/>
        <end position="81"/>
    </location>
</feature>
<dbReference type="EMBL" id="CAOS01000013">
    <property type="protein sequence ID" value="CCO08912.1"/>
    <property type="molecule type" value="Genomic_DNA"/>
</dbReference>
<evidence type="ECO:0000313" key="3">
    <source>
        <dbReference type="Proteomes" id="UP000009315"/>
    </source>
</evidence>
<gene>
    <name evidence="2" type="ORF">DESHY_60084</name>
</gene>
<protein>
    <recommendedName>
        <fullName evidence="4">Stage III sporulation protein AH</fullName>
    </recommendedName>
</protein>
<dbReference type="AlphaFoldDB" id="K8E096"/>
<dbReference type="eggNOG" id="ENOG5032YS3">
    <property type="taxonomic scope" value="Bacteria"/>
</dbReference>
<dbReference type="InterPro" id="IPR024232">
    <property type="entry name" value="SpoIIIAH"/>
</dbReference>
<dbReference type="InterPro" id="IPR038503">
    <property type="entry name" value="SpoIIIAH_sf"/>
</dbReference>
<dbReference type="RefSeq" id="WP_008412600.1">
    <property type="nucleotide sequence ID" value="NZ_CAOS01000013.1"/>
</dbReference>
<accession>K8E096</accession>
<dbReference type="STRING" id="1121428.DESHY_60084"/>
<comment type="caution">
    <text evidence="2">The sequence shown here is derived from an EMBL/GenBank/DDBJ whole genome shotgun (WGS) entry which is preliminary data.</text>
</comment>